<dbReference type="InterPro" id="IPR027304">
    <property type="entry name" value="Trigger_fact/SurA_dom_sf"/>
</dbReference>
<dbReference type="PANTHER" id="PTHR47637:SF1">
    <property type="entry name" value="CHAPERONE SURA"/>
    <property type="match status" value="1"/>
</dbReference>
<comment type="caution">
    <text evidence="9">The sequence shown here is derived from an EMBL/GenBank/DDBJ whole genome shotgun (WGS) entry which is preliminary data.</text>
</comment>
<evidence type="ECO:0000313" key="9">
    <source>
        <dbReference type="EMBL" id="RFU15475.1"/>
    </source>
</evidence>
<evidence type="ECO:0000256" key="7">
    <source>
        <dbReference type="SAM" id="MobiDB-lite"/>
    </source>
</evidence>
<dbReference type="GO" id="GO:0003755">
    <property type="term" value="F:peptidyl-prolyl cis-trans isomerase activity"/>
    <property type="evidence" value="ECO:0007669"/>
    <property type="project" value="UniProtKB-KW"/>
</dbReference>
<keyword evidence="5 6" id="KW-0413">Isomerase</keyword>
<dbReference type="EMBL" id="QVQT01000006">
    <property type="protein sequence ID" value="RFU15475.1"/>
    <property type="molecule type" value="Genomic_DNA"/>
</dbReference>
<dbReference type="Pfam" id="PF13616">
    <property type="entry name" value="Rotamase_3"/>
    <property type="match status" value="1"/>
</dbReference>
<evidence type="ECO:0000256" key="2">
    <source>
        <dbReference type="ARBA" id="ARBA00022764"/>
    </source>
</evidence>
<dbReference type="SUPFAM" id="SSF109998">
    <property type="entry name" value="Triger factor/SurA peptide-binding domain-like"/>
    <property type="match status" value="1"/>
</dbReference>
<keyword evidence="1" id="KW-0732">Signal</keyword>
<evidence type="ECO:0000256" key="5">
    <source>
        <dbReference type="ARBA" id="ARBA00023235"/>
    </source>
</evidence>
<accession>A0A372IKT1</accession>
<sequence>MAAAPVQASCGMPVFPEPGTASAAPFGMSINMMLRPSLYSSPRPASLLLRGSRLTALLAGVTLAVLPVWGQSSRSSNAAAQQQSPYHGAVVEDIIARINDQIISRSDYDRAQQDLQSEARQQGWSPQQLMEQQRDLLRGLVDKQLLLSRGKQLNVDPDAELVRRLDEIRKQNHLDSMEALQKAAESQGVSFEDFKEQIRENIITSDVIGQEVSRHIQISPNEIQDYYNAHQKEFEKPEQVHLSEILIPTANPDDSTQVADAQKKADDVEAKLKAGGDFATLAKSSSGGPTAAQGGDLGDFKRGQLAKVLEDQTFDLKENQFTGPIRTRQGFVILKVMQHTEGGLSPEKDVENQIEEQIGYSKMQPALRAYLTKLRDDAYIDIKPGYVDSGASPDEQKPVYSAYVPPSKKKKREQRTRYRQVTHRRGRMSQTTETANANTKAPAPPSGVPTLDKVNAAQNSGTKQQASAQAYTQKPGKKEKIRFGQAPRETLPPAQTAVEDAGAGNAPAGNAPNQNAENQNTEVASGNVPAGMQITNPDGSVLEEHSAAPKKKSRFEDRARLPKDKSEKAKINPFAPLPVTTEEEADRSEQSTPLGLQGDTLHKKKPNPAKSGPKRRMTDEDRKKTVAAGTDSTTQTPAAPSAPAAPAPAAPQQ</sequence>
<feature type="compositionally biased region" description="Basic and acidic residues" evidence="7">
    <location>
        <begin position="554"/>
        <end position="570"/>
    </location>
</feature>
<feature type="domain" description="PpiC" evidence="8">
    <location>
        <begin position="237"/>
        <end position="338"/>
    </location>
</feature>
<feature type="compositionally biased region" description="Basic residues" evidence="7">
    <location>
        <begin position="602"/>
        <end position="615"/>
    </location>
</feature>
<evidence type="ECO:0000256" key="6">
    <source>
        <dbReference type="PROSITE-ProRule" id="PRU00278"/>
    </source>
</evidence>
<protein>
    <submittedName>
        <fullName evidence="9">Peptidylprolyl isomerase</fullName>
    </submittedName>
</protein>
<name>A0A372IKT1_9BACT</name>
<dbReference type="AlphaFoldDB" id="A0A372IKT1"/>
<reference evidence="9 10" key="1">
    <citation type="submission" date="2018-08" db="EMBL/GenBank/DDBJ databases">
        <title>Acidipila sp. 4G-K13, an acidobacterium isolated from forest soil.</title>
        <authorList>
            <person name="Gao Z.-H."/>
            <person name="Qiu L.-H."/>
        </authorList>
    </citation>
    <scope>NUCLEOTIDE SEQUENCE [LARGE SCALE GENOMIC DNA]</scope>
    <source>
        <strain evidence="9 10">4G-K13</strain>
    </source>
</reference>
<dbReference type="SUPFAM" id="SSF54534">
    <property type="entry name" value="FKBP-like"/>
    <property type="match status" value="1"/>
</dbReference>
<dbReference type="Gene3D" id="3.10.50.40">
    <property type="match status" value="1"/>
</dbReference>
<evidence type="ECO:0000313" key="10">
    <source>
        <dbReference type="Proteomes" id="UP000264702"/>
    </source>
</evidence>
<keyword evidence="10" id="KW-1185">Reference proteome</keyword>
<proteinExistence type="predicted"/>
<dbReference type="InterPro" id="IPR023058">
    <property type="entry name" value="PPIase_PpiC_CS"/>
</dbReference>
<dbReference type="Pfam" id="PF09312">
    <property type="entry name" value="SurA_N"/>
    <property type="match status" value="1"/>
</dbReference>
<organism evidence="9 10">
    <name type="scientific">Paracidobacterium acidisoli</name>
    <dbReference type="NCBI Taxonomy" id="2303751"/>
    <lineage>
        <taxon>Bacteria</taxon>
        <taxon>Pseudomonadati</taxon>
        <taxon>Acidobacteriota</taxon>
        <taxon>Terriglobia</taxon>
        <taxon>Terriglobales</taxon>
        <taxon>Acidobacteriaceae</taxon>
        <taxon>Paracidobacterium</taxon>
    </lineage>
</organism>
<dbReference type="PANTHER" id="PTHR47637">
    <property type="entry name" value="CHAPERONE SURA"/>
    <property type="match status" value="1"/>
</dbReference>
<feature type="compositionally biased region" description="Polar residues" evidence="7">
    <location>
        <begin position="456"/>
        <end position="472"/>
    </location>
</feature>
<feature type="compositionally biased region" description="Basic residues" evidence="7">
    <location>
        <begin position="407"/>
        <end position="427"/>
    </location>
</feature>
<dbReference type="PROSITE" id="PS01096">
    <property type="entry name" value="PPIC_PPIASE_1"/>
    <property type="match status" value="1"/>
</dbReference>
<feature type="compositionally biased region" description="Pro residues" evidence="7">
    <location>
        <begin position="643"/>
        <end position="653"/>
    </location>
</feature>
<evidence type="ECO:0000256" key="4">
    <source>
        <dbReference type="ARBA" id="ARBA00023186"/>
    </source>
</evidence>
<keyword evidence="4" id="KW-0143">Chaperone</keyword>
<dbReference type="InterPro" id="IPR046357">
    <property type="entry name" value="PPIase_dom_sf"/>
</dbReference>
<dbReference type="Gene3D" id="1.10.4030.10">
    <property type="entry name" value="Porin chaperone SurA, peptide-binding domain"/>
    <property type="match status" value="1"/>
</dbReference>
<dbReference type="InterPro" id="IPR000297">
    <property type="entry name" value="PPIase_PpiC"/>
</dbReference>
<keyword evidence="2" id="KW-0574">Periplasm</keyword>
<evidence type="ECO:0000256" key="1">
    <source>
        <dbReference type="ARBA" id="ARBA00022729"/>
    </source>
</evidence>
<keyword evidence="3 6" id="KW-0697">Rotamase</keyword>
<feature type="compositionally biased region" description="Low complexity" evidence="7">
    <location>
        <begin position="431"/>
        <end position="441"/>
    </location>
</feature>
<feature type="region of interest" description="Disordered" evidence="7">
    <location>
        <begin position="386"/>
        <end position="653"/>
    </location>
</feature>
<gene>
    <name evidence="9" type="ORF">D0Y96_17635</name>
</gene>
<dbReference type="PROSITE" id="PS50198">
    <property type="entry name" value="PPIC_PPIASE_2"/>
    <property type="match status" value="1"/>
</dbReference>
<evidence type="ECO:0000259" key="8">
    <source>
        <dbReference type="PROSITE" id="PS50198"/>
    </source>
</evidence>
<feature type="compositionally biased region" description="Low complexity" evidence="7">
    <location>
        <begin position="501"/>
        <end position="520"/>
    </location>
</feature>
<dbReference type="InterPro" id="IPR015391">
    <property type="entry name" value="SurA_N"/>
</dbReference>
<evidence type="ECO:0000256" key="3">
    <source>
        <dbReference type="ARBA" id="ARBA00023110"/>
    </source>
</evidence>
<dbReference type="Proteomes" id="UP000264702">
    <property type="component" value="Unassembled WGS sequence"/>
</dbReference>
<dbReference type="InterPro" id="IPR050280">
    <property type="entry name" value="OMP_Chaperone_SurA"/>
</dbReference>